<dbReference type="GO" id="GO:0050660">
    <property type="term" value="F:flavin adenine dinucleotide binding"/>
    <property type="evidence" value="ECO:0007669"/>
    <property type="project" value="InterPro"/>
</dbReference>
<dbReference type="EMBL" id="DAKRPA010000075">
    <property type="protein sequence ID" value="DAZ99888.1"/>
    <property type="molecule type" value="Genomic_DNA"/>
</dbReference>
<dbReference type="InterPro" id="IPR012951">
    <property type="entry name" value="BBE"/>
</dbReference>
<reference evidence="2" key="2">
    <citation type="journal article" date="2023" name="Microbiol Resour">
        <title>Decontamination and Annotation of the Draft Genome Sequence of the Oomycete Lagenidium giganteum ARSEF 373.</title>
        <authorList>
            <person name="Morgan W.R."/>
            <person name="Tartar A."/>
        </authorList>
    </citation>
    <scope>NUCLEOTIDE SEQUENCE</scope>
    <source>
        <strain evidence="2">ARSEF 373</strain>
    </source>
</reference>
<dbReference type="Proteomes" id="UP001146120">
    <property type="component" value="Unassembled WGS sequence"/>
</dbReference>
<dbReference type="GO" id="GO:0016491">
    <property type="term" value="F:oxidoreductase activity"/>
    <property type="evidence" value="ECO:0007669"/>
    <property type="project" value="InterPro"/>
</dbReference>
<dbReference type="Pfam" id="PF08031">
    <property type="entry name" value="BBE"/>
    <property type="match status" value="1"/>
</dbReference>
<name>A0AAV2Z1F4_9STRA</name>
<evidence type="ECO:0000259" key="1">
    <source>
        <dbReference type="Pfam" id="PF08031"/>
    </source>
</evidence>
<proteinExistence type="predicted"/>
<reference evidence="2" key="1">
    <citation type="submission" date="2022-11" db="EMBL/GenBank/DDBJ databases">
        <authorList>
            <person name="Morgan W.R."/>
            <person name="Tartar A."/>
        </authorList>
    </citation>
    <scope>NUCLEOTIDE SEQUENCE</scope>
    <source>
        <strain evidence="2">ARSEF 373</strain>
    </source>
</reference>
<evidence type="ECO:0000313" key="2">
    <source>
        <dbReference type="EMBL" id="DAZ99888.1"/>
    </source>
</evidence>
<keyword evidence="3" id="KW-1185">Reference proteome</keyword>
<gene>
    <name evidence="2" type="ORF">N0F65_008631</name>
</gene>
<dbReference type="AlphaFoldDB" id="A0AAV2Z1F4"/>
<accession>A0AAV2Z1F4</accession>
<evidence type="ECO:0000313" key="3">
    <source>
        <dbReference type="Proteomes" id="UP001146120"/>
    </source>
</evidence>
<protein>
    <recommendedName>
        <fullName evidence="1">Berberine/berberine-like domain-containing protein</fullName>
    </recommendedName>
</protein>
<comment type="caution">
    <text evidence="2">The sequence shown here is derived from an EMBL/GenBank/DDBJ whole genome shotgun (WGS) entry which is preliminary data.</text>
</comment>
<feature type="domain" description="Berberine/berberine-like" evidence="1">
    <location>
        <begin position="18"/>
        <end position="40"/>
    </location>
</feature>
<organism evidence="2 3">
    <name type="scientific">Lagenidium giganteum</name>
    <dbReference type="NCBI Taxonomy" id="4803"/>
    <lineage>
        <taxon>Eukaryota</taxon>
        <taxon>Sar</taxon>
        <taxon>Stramenopiles</taxon>
        <taxon>Oomycota</taxon>
        <taxon>Peronosporomycetes</taxon>
        <taxon>Pythiales</taxon>
        <taxon>Pythiaceae</taxon>
    </lineage>
</organism>
<sequence length="68" mass="8641">MVYDKEKYQQYREAVRAAQRRYYQKNKERLLAVQKKYDDEHRDQIRQRHMKYSKSKLETRIELQDDDE</sequence>